<evidence type="ECO:0000256" key="1">
    <source>
        <dbReference type="ARBA" id="ARBA00010923"/>
    </source>
</evidence>
<dbReference type="InterPro" id="IPR000055">
    <property type="entry name" value="Restrct_endonuc_typeI_TRD"/>
</dbReference>
<evidence type="ECO:0000256" key="4">
    <source>
        <dbReference type="ARBA" id="ARBA00038652"/>
    </source>
</evidence>
<dbReference type="EMBL" id="JANUXX010000017">
    <property type="protein sequence ID" value="MCS4488969.1"/>
    <property type="molecule type" value="Genomic_DNA"/>
</dbReference>
<gene>
    <name evidence="6" type="ORF">NXS10_08525</name>
</gene>
<dbReference type="GO" id="GO:0016787">
    <property type="term" value="F:hydrolase activity"/>
    <property type="evidence" value="ECO:0007669"/>
    <property type="project" value="UniProtKB-KW"/>
</dbReference>
<dbReference type="CDD" id="cd17268">
    <property type="entry name" value="RMtype1_S_Ara36733I_TRD1-CR1_like"/>
    <property type="match status" value="1"/>
</dbReference>
<organism evidence="6 7">
    <name type="scientific">Streptococcus sciuri</name>
    <dbReference type="NCBI Taxonomy" id="2973939"/>
    <lineage>
        <taxon>Bacteria</taxon>
        <taxon>Bacillati</taxon>
        <taxon>Bacillota</taxon>
        <taxon>Bacilli</taxon>
        <taxon>Lactobacillales</taxon>
        <taxon>Streptococcaceae</taxon>
        <taxon>Streptococcus</taxon>
    </lineage>
</organism>
<keyword evidence="7" id="KW-1185">Reference proteome</keyword>
<dbReference type="PANTHER" id="PTHR43140">
    <property type="entry name" value="TYPE-1 RESTRICTION ENZYME ECOKI SPECIFICITY PROTEIN"/>
    <property type="match status" value="1"/>
</dbReference>
<protein>
    <submittedName>
        <fullName evidence="6">Restriction endonuclease subunit S</fullName>
        <ecNumber evidence="6">3.1.21.-</ecNumber>
    </submittedName>
</protein>
<dbReference type="RefSeq" id="WP_259139440.1">
    <property type="nucleotide sequence ID" value="NZ_JANUXX010000017.1"/>
</dbReference>
<proteinExistence type="inferred from homology"/>
<dbReference type="InterPro" id="IPR044946">
    <property type="entry name" value="Restrct_endonuc_typeI_TRD_sf"/>
</dbReference>
<comment type="subunit">
    <text evidence="4">The methyltransferase is composed of M and S polypeptides.</text>
</comment>
<comment type="caution">
    <text evidence="6">The sequence shown here is derived from an EMBL/GenBank/DDBJ whole genome shotgun (WGS) entry which is preliminary data.</text>
</comment>
<evidence type="ECO:0000256" key="2">
    <source>
        <dbReference type="ARBA" id="ARBA00022747"/>
    </source>
</evidence>
<reference evidence="6 7" key="1">
    <citation type="journal article" date="2023" name="Int. J. Syst. Evol. Microbiol.">
        <title>Streptococcus sciuri sp. nov., Staphylococcus marylandisciuri sp. nov. and Staphylococcus americanisciuri sp. nov., isolated from faeces of eastern grey squirrel (Sciurus carolinensis).</title>
        <authorList>
            <person name="Volokhov D.V."/>
            <person name="Zagorodnyaya T.A."/>
            <person name="Furtak V.A."/>
            <person name="Nattanmai G."/>
            <person name="Randall L."/>
            <person name="Jose S."/>
            <person name="Gao Y."/>
            <person name="Eisenberg T."/>
            <person name="Delmonte P."/>
            <person name="Blom J."/>
            <person name="Mitchell K.K."/>
        </authorList>
    </citation>
    <scope>NUCLEOTIDE SEQUENCE [LARGE SCALE GENOMIC DNA]</scope>
    <source>
        <strain evidence="6 7">SQ9-PEA</strain>
    </source>
</reference>
<evidence type="ECO:0000313" key="6">
    <source>
        <dbReference type="EMBL" id="MCS4488969.1"/>
    </source>
</evidence>
<comment type="similarity">
    <text evidence="1">Belongs to the type-I restriction system S methylase family.</text>
</comment>
<keyword evidence="6" id="KW-0540">Nuclease</keyword>
<evidence type="ECO:0000259" key="5">
    <source>
        <dbReference type="Pfam" id="PF01420"/>
    </source>
</evidence>
<name>A0ABT2F972_9STRE</name>
<dbReference type="Pfam" id="PF01420">
    <property type="entry name" value="Methylase_S"/>
    <property type="match status" value="3"/>
</dbReference>
<evidence type="ECO:0000256" key="3">
    <source>
        <dbReference type="ARBA" id="ARBA00023125"/>
    </source>
</evidence>
<dbReference type="GO" id="GO:0004519">
    <property type="term" value="F:endonuclease activity"/>
    <property type="evidence" value="ECO:0007669"/>
    <property type="project" value="UniProtKB-KW"/>
</dbReference>
<keyword evidence="3" id="KW-0238">DNA-binding</keyword>
<feature type="domain" description="Type I restriction modification DNA specificity" evidence="5">
    <location>
        <begin position="1"/>
        <end position="35"/>
    </location>
</feature>
<keyword evidence="2" id="KW-0680">Restriction system</keyword>
<accession>A0ABT2F972</accession>
<sequence length="478" mass="55337">KIPLPPLEIQKEIVKILDKFTEYVTELTAELTAELTFRKKQYSYYRDKLLSFEDDVYQVEWKKLSDIATIKARIGWQGLTRKEYLDSGKYYLITGTDFINGTINFNTCHFVDEQRFTQDPNIQLKDEDVLVTKDGTLGKVAYVDNIPGPATLNSGVFVVRKKDNRILSRYLYHYLNSPYLMNFAKSRLTGGTIKHLNQSVMVELPIPLPNKKIQSRIVQVLDHFDTVCHDLNIGLPKEIELRQKQYEYFREKLLTFTAEGVYAKSRVEELEQSALIKLLQWVFGTIRVSLGTICTFTRGNGLQKKDFTESGYPVIHYGQIYTRYGFSTQETVSFADKVIFDKLKKAQPQDIIMATTSENMEDVGKALVWEGQTEVGIGGHSCVLHTEQNSRYLVYYFTTNKFQIQKEKLVVGTKVIEFYPKNIEKMIVTLPPLNTQSHIVSILDKFDTLTSNLSQGLPKEIEQRQKQYEYFREKLLTF</sequence>
<dbReference type="PANTHER" id="PTHR43140:SF1">
    <property type="entry name" value="TYPE I RESTRICTION ENZYME ECOKI SPECIFICITY SUBUNIT"/>
    <property type="match status" value="1"/>
</dbReference>
<feature type="domain" description="Type I restriction modification DNA specificity" evidence="5">
    <location>
        <begin position="288"/>
        <end position="463"/>
    </location>
</feature>
<evidence type="ECO:0000313" key="7">
    <source>
        <dbReference type="Proteomes" id="UP001206548"/>
    </source>
</evidence>
<keyword evidence="6" id="KW-0378">Hydrolase</keyword>
<feature type="domain" description="Type I restriction modification DNA specificity" evidence="5">
    <location>
        <begin position="60"/>
        <end position="240"/>
    </location>
</feature>
<dbReference type="EC" id="3.1.21.-" evidence="6"/>
<dbReference type="Proteomes" id="UP001206548">
    <property type="component" value="Unassembled WGS sequence"/>
</dbReference>
<dbReference type="InterPro" id="IPR051212">
    <property type="entry name" value="Type-I_RE_S_subunit"/>
</dbReference>
<feature type="non-terminal residue" evidence="6">
    <location>
        <position position="1"/>
    </location>
</feature>
<keyword evidence="6" id="KW-0255">Endonuclease</keyword>
<dbReference type="Gene3D" id="3.90.220.20">
    <property type="entry name" value="DNA methylase specificity domains"/>
    <property type="match status" value="3"/>
</dbReference>
<dbReference type="SUPFAM" id="SSF116734">
    <property type="entry name" value="DNA methylase specificity domain"/>
    <property type="match status" value="3"/>
</dbReference>